<evidence type="ECO:0000256" key="2">
    <source>
        <dbReference type="HAMAP-Rule" id="MF_00518"/>
    </source>
</evidence>
<comment type="domain">
    <text evidence="2">A Gly-cisPro motif from one monomer fits into the active site of the other monomer to allow specific chiral rejection of L-amino acids.</text>
</comment>
<comment type="catalytic activity">
    <reaction evidence="2">
        <text>a D-aminoacyl-tRNA + H2O = a tRNA + a D-alpha-amino acid + H(+)</text>
        <dbReference type="Rhea" id="RHEA:13953"/>
        <dbReference type="Rhea" id="RHEA-COMP:10123"/>
        <dbReference type="Rhea" id="RHEA-COMP:10124"/>
        <dbReference type="ChEBI" id="CHEBI:15377"/>
        <dbReference type="ChEBI" id="CHEBI:15378"/>
        <dbReference type="ChEBI" id="CHEBI:59871"/>
        <dbReference type="ChEBI" id="CHEBI:78442"/>
        <dbReference type="ChEBI" id="CHEBI:79333"/>
        <dbReference type="EC" id="3.1.1.96"/>
    </reaction>
</comment>
<dbReference type="Pfam" id="PF02580">
    <property type="entry name" value="Tyr_Deacylase"/>
    <property type="match status" value="1"/>
</dbReference>
<proteinExistence type="inferred from homology"/>
<comment type="function">
    <text evidence="2">An aminoacyl-tRNA editing enzyme that deacylates mischarged D-aminoacyl-tRNAs. Also deacylates mischarged glycyl-tRNA(Ala), protecting cells against glycine mischarging by AlaRS. Acts via tRNA-based rather than protein-based catalysis; rejects L-amino acids rather than detecting D-amino acids in the active site. By recycling D-aminoacyl-tRNA to D-amino acids and free tRNA molecules, this enzyme counteracts the toxicity associated with the formation of D-aminoacyl-tRNA entities in vivo and helps enforce protein L-homochirality.</text>
</comment>
<dbReference type="Gene3D" id="3.50.80.10">
    <property type="entry name" value="D-tyrosyl-tRNA(Tyr) deacylase"/>
    <property type="match status" value="1"/>
</dbReference>
<dbReference type="InterPro" id="IPR003732">
    <property type="entry name" value="Daa-tRNA_deacyls_DTD"/>
</dbReference>
<dbReference type="PANTHER" id="PTHR10472">
    <property type="entry name" value="D-TYROSYL-TRNA TYR DEACYLASE"/>
    <property type="match status" value="1"/>
</dbReference>
<dbReference type="EC" id="3.1.1.96" evidence="2"/>
<organism evidence="3 4">
    <name type="scientific">Candidatus Magasanikbacteria bacterium CG10_big_fil_rev_8_21_14_0_10_38_6</name>
    <dbReference type="NCBI Taxonomy" id="1974647"/>
    <lineage>
        <taxon>Bacteria</taxon>
        <taxon>Candidatus Magasanikiibacteriota</taxon>
    </lineage>
</organism>
<dbReference type="Proteomes" id="UP000228528">
    <property type="component" value="Unassembled WGS sequence"/>
</dbReference>
<feature type="short sequence motif" description="Gly-cisPro motif, important for rejection of L-amino acids" evidence="2">
    <location>
        <begin position="137"/>
        <end position="138"/>
    </location>
</feature>
<reference evidence="4" key="1">
    <citation type="submission" date="2017-09" db="EMBL/GenBank/DDBJ databases">
        <title>Depth-based differentiation of microbial function through sediment-hosted aquifers and enrichment of novel symbionts in the deep terrestrial subsurface.</title>
        <authorList>
            <person name="Probst A.J."/>
            <person name="Ladd B."/>
            <person name="Jarett J.K."/>
            <person name="Geller-Mcgrath D.E."/>
            <person name="Sieber C.M.K."/>
            <person name="Emerson J.B."/>
            <person name="Anantharaman K."/>
            <person name="Thomas B.C."/>
            <person name="Malmstrom R."/>
            <person name="Stieglmeier M."/>
            <person name="Klingl A."/>
            <person name="Woyke T."/>
            <person name="Ryan C.M."/>
            <person name="Banfield J.F."/>
        </authorList>
    </citation>
    <scope>NUCLEOTIDE SEQUENCE [LARGE SCALE GENOMIC DNA]</scope>
</reference>
<accession>A0A2M6P1I3</accession>
<dbReference type="AlphaFoldDB" id="A0A2M6P1I3"/>
<dbReference type="NCBIfam" id="TIGR00256">
    <property type="entry name" value="D-aminoacyl-tRNA deacylase"/>
    <property type="match status" value="1"/>
</dbReference>
<evidence type="ECO:0000313" key="3">
    <source>
        <dbReference type="EMBL" id="PIR77280.1"/>
    </source>
</evidence>
<dbReference type="GO" id="GO:0051500">
    <property type="term" value="F:D-tyrosyl-tRNA(Tyr) deacylase activity"/>
    <property type="evidence" value="ECO:0007669"/>
    <property type="project" value="TreeGrafter"/>
</dbReference>
<evidence type="ECO:0000313" key="4">
    <source>
        <dbReference type="Proteomes" id="UP000228528"/>
    </source>
</evidence>
<keyword evidence="2" id="KW-0820">tRNA-binding</keyword>
<keyword evidence="2" id="KW-0694">RNA-binding</keyword>
<evidence type="ECO:0000256" key="1">
    <source>
        <dbReference type="ARBA" id="ARBA00009673"/>
    </source>
</evidence>
<dbReference type="GO" id="GO:0106026">
    <property type="term" value="F:Gly-tRNA(Ala) deacylase activity"/>
    <property type="evidence" value="ECO:0007669"/>
    <property type="project" value="UniProtKB-UniRule"/>
</dbReference>
<dbReference type="GO" id="GO:0000049">
    <property type="term" value="F:tRNA binding"/>
    <property type="evidence" value="ECO:0007669"/>
    <property type="project" value="UniProtKB-UniRule"/>
</dbReference>
<comment type="caution">
    <text evidence="3">The sequence shown here is derived from an EMBL/GenBank/DDBJ whole genome shotgun (WGS) entry which is preliminary data.</text>
</comment>
<protein>
    <recommendedName>
        <fullName evidence="2">D-aminoacyl-tRNA deacylase</fullName>
        <shortName evidence="2">DTD</shortName>
        <ecNumber evidence="2">3.1.1.96</ecNumber>
    </recommendedName>
    <alternativeName>
        <fullName evidence="2">Gly-tRNA(Ala) deacylase</fullName>
        <ecNumber evidence="2">3.1.1.-</ecNumber>
    </alternativeName>
</protein>
<name>A0A2M6P1I3_9BACT</name>
<dbReference type="SUPFAM" id="SSF69500">
    <property type="entry name" value="DTD-like"/>
    <property type="match status" value="1"/>
</dbReference>
<dbReference type="HAMAP" id="MF_00518">
    <property type="entry name" value="Deacylase_Dtd"/>
    <property type="match status" value="1"/>
</dbReference>
<comment type="similarity">
    <text evidence="1 2">Belongs to the DTD family.</text>
</comment>
<keyword evidence="2" id="KW-0963">Cytoplasm</keyword>
<dbReference type="GO" id="GO:0019478">
    <property type="term" value="P:D-amino acid catabolic process"/>
    <property type="evidence" value="ECO:0007669"/>
    <property type="project" value="UniProtKB-UniRule"/>
</dbReference>
<dbReference type="GO" id="GO:0043908">
    <property type="term" value="F:Ser(Gly)-tRNA(Ala) hydrolase activity"/>
    <property type="evidence" value="ECO:0007669"/>
    <property type="project" value="UniProtKB-UniRule"/>
</dbReference>
<sequence length="152" mass="16527">MRAILQRVSQASVTVEKNTVGSISRGVLVLLGIAPEDTHAQADWLVEKISKLRIFEDEEGKMNRSLEDIVGEVLVVSQFTLYGDCKKGTKPSYTGAAHPDIAEPVYNYICEAFQKKGIPTATGVFGAHMHVSLINDGPVTLLIDKDNTDIVA</sequence>
<comment type="subcellular location">
    <subcellularLocation>
        <location evidence="2">Cytoplasm</location>
    </subcellularLocation>
</comment>
<keyword evidence="2" id="KW-0378">Hydrolase</keyword>
<comment type="subunit">
    <text evidence="2">Homodimer.</text>
</comment>
<dbReference type="FunFam" id="3.50.80.10:FF:000001">
    <property type="entry name" value="D-aminoacyl-tRNA deacylase"/>
    <property type="match status" value="1"/>
</dbReference>
<dbReference type="CDD" id="cd00563">
    <property type="entry name" value="Dtyr_deacylase"/>
    <property type="match status" value="1"/>
</dbReference>
<dbReference type="EMBL" id="PFBW01000145">
    <property type="protein sequence ID" value="PIR77280.1"/>
    <property type="molecule type" value="Genomic_DNA"/>
</dbReference>
<dbReference type="GO" id="GO:0005737">
    <property type="term" value="C:cytoplasm"/>
    <property type="evidence" value="ECO:0007669"/>
    <property type="project" value="UniProtKB-SubCell"/>
</dbReference>
<dbReference type="InterPro" id="IPR023509">
    <property type="entry name" value="DTD-like_sf"/>
</dbReference>
<dbReference type="EC" id="3.1.1.-" evidence="2"/>
<gene>
    <name evidence="2" type="primary">dtd</name>
    <name evidence="3" type="ORF">COU30_03330</name>
</gene>
<comment type="catalytic activity">
    <reaction evidence="2">
        <text>glycyl-tRNA(Ala) + H2O = tRNA(Ala) + glycine + H(+)</text>
        <dbReference type="Rhea" id="RHEA:53744"/>
        <dbReference type="Rhea" id="RHEA-COMP:9657"/>
        <dbReference type="Rhea" id="RHEA-COMP:13640"/>
        <dbReference type="ChEBI" id="CHEBI:15377"/>
        <dbReference type="ChEBI" id="CHEBI:15378"/>
        <dbReference type="ChEBI" id="CHEBI:57305"/>
        <dbReference type="ChEBI" id="CHEBI:78442"/>
        <dbReference type="ChEBI" id="CHEBI:78522"/>
    </reaction>
</comment>
<dbReference type="PANTHER" id="PTHR10472:SF5">
    <property type="entry name" value="D-AMINOACYL-TRNA DEACYLASE 1"/>
    <property type="match status" value="1"/>
</dbReference>